<organism evidence="1 2">
    <name type="scientific">Micromonas commoda (strain RCC299 / NOUM17 / CCMP2709)</name>
    <name type="common">Picoplanktonic green alga</name>
    <dbReference type="NCBI Taxonomy" id="296587"/>
    <lineage>
        <taxon>Eukaryota</taxon>
        <taxon>Viridiplantae</taxon>
        <taxon>Chlorophyta</taxon>
        <taxon>Mamiellophyceae</taxon>
        <taxon>Mamiellales</taxon>
        <taxon>Mamiellaceae</taxon>
        <taxon>Micromonas</taxon>
    </lineage>
</organism>
<name>C1EDJ8_MICCC</name>
<reference evidence="1 2" key="1">
    <citation type="journal article" date="2009" name="Science">
        <title>Green evolution and dynamic adaptations revealed by genomes of the marine picoeukaryotes Micromonas.</title>
        <authorList>
            <person name="Worden A.Z."/>
            <person name="Lee J.H."/>
            <person name="Mock T."/>
            <person name="Rouze P."/>
            <person name="Simmons M.P."/>
            <person name="Aerts A.L."/>
            <person name="Allen A.E."/>
            <person name="Cuvelier M.L."/>
            <person name="Derelle E."/>
            <person name="Everett M.V."/>
            <person name="Foulon E."/>
            <person name="Grimwood J."/>
            <person name="Gundlach H."/>
            <person name="Henrissat B."/>
            <person name="Napoli C."/>
            <person name="McDonald S.M."/>
            <person name="Parker M.S."/>
            <person name="Rombauts S."/>
            <person name="Salamov A."/>
            <person name="Von Dassow P."/>
            <person name="Badger J.H."/>
            <person name="Coutinho P.M."/>
            <person name="Demir E."/>
            <person name="Dubchak I."/>
            <person name="Gentemann C."/>
            <person name="Eikrem W."/>
            <person name="Gready J.E."/>
            <person name="John U."/>
            <person name="Lanier W."/>
            <person name="Lindquist E.A."/>
            <person name="Lucas S."/>
            <person name="Mayer K.F."/>
            <person name="Moreau H."/>
            <person name="Not F."/>
            <person name="Otillar R."/>
            <person name="Panaud O."/>
            <person name="Pangilinan J."/>
            <person name="Paulsen I."/>
            <person name="Piegu B."/>
            <person name="Poliakov A."/>
            <person name="Robbens S."/>
            <person name="Schmutz J."/>
            <person name="Toulza E."/>
            <person name="Wyss T."/>
            <person name="Zelensky A."/>
            <person name="Zhou K."/>
            <person name="Armbrust E.V."/>
            <person name="Bhattacharya D."/>
            <person name="Goodenough U.W."/>
            <person name="Van de Peer Y."/>
            <person name="Grigoriev I.V."/>
        </authorList>
    </citation>
    <scope>NUCLEOTIDE SEQUENCE [LARGE SCALE GENOMIC DNA]</scope>
    <source>
        <strain evidence="2">RCC299 / NOUM17</strain>
    </source>
</reference>
<dbReference type="OMA" id="MCAKYAG"/>
<dbReference type="GeneID" id="8247234"/>
<dbReference type="OrthoDB" id="496470at2759"/>
<proteinExistence type="predicted"/>
<protein>
    <submittedName>
        <fullName evidence="1">Uncharacterized protein</fullName>
    </submittedName>
</protein>
<dbReference type="EMBL" id="CP001330">
    <property type="protein sequence ID" value="ACO66376.1"/>
    <property type="molecule type" value="Genomic_DNA"/>
</dbReference>
<sequence>MSAAALTITAPAITARAVRGTGARAPSRGSAVVRRATMKGAPDTALSSANQITDDDVSSWEEIDRQIFNMCAKYAGDSSVNPRIMAATELGRDKTYEALDDITVVEVYQAAYDGGLDECTTIIDTHLRMLAECIIQDDVELVRAVYDKFRRLPPLLQKSSLIATAAVAEAGLLFVREEYELVEAMLRDEVGGDDASEEAKMEYDKSKVIIDVMDRVIAVMHEEKGEVNGEIVSSMPSVAK</sequence>
<dbReference type="RefSeq" id="XP_002505118.1">
    <property type="nucleotide sequence ID" value="XM_002505072.1"/>
</dbReference>
<gene>
    <name evidence="1" type="ORF">MICPUN_62296</name>
</gene>
<dbReference type="Proteomes" id="UP000002009">
    <property type="component" value="Chromosome 11"/>
</dbReference>
<dbReference type="InParanoid" id="C1EDJ8"/>
<dbReference type="KEGG" id="mis:MICPUN_62296"/>
<evidence type="ECO:0000313" key="1">
    <source>
        <dbReference type="EMBL" id="ACO66376.1"/>
    </source>
</evidence>
<accession>C1EDJ8</accession>
<evidence type="ECO:0000313" key="2">
    <source>
        <dbReference type="Proteomes" id="UP000002009"/>
    </source>
</evidence>
<keyword evidence="2" id="KW-1185">Reference proteome</keyword>
<dbReference type="AlphaFoldDB" id="C1EDJ8"/>